<accession>A0AAN6U2I6</accession>
<dbReference type="PANTHER" id="PTHR42083:SF1">
    <property type="entry name" value="MARVEL DOMAIN-CONTAINING PROTEIN"/>
    <property type="match status" value="1"/>
</dbReference>
<reference evidence="3" key="2">
    <citation type="submission" date="2023-05" db="EMBL/GenBank/DDBJ databases">
        <authorList>
            <consortium name="Lawrence Berkeley National Laboratory"/>
            <person name="Steindorff A."/>
            <person name="Hensen N."/>
            <person name="Bonometti L."/>
            <person name="Westerberg I."/>
            <person name="Brannstrom I.O."/>
            <person name="Guillou S."/>
            <person name="Cros-Aarteil S."/>
            <person name="Calhoun S."/>
            <person name="Haridas S."/>
            <person name="Kuo A."/>
            <person name="Mondo S."/>
            <person name="Pangilinan J."/>
            <person name="Riley R."/>
            <person name="Labutti K."/>
            <person name="Andreopoulos B."/>
            <person name="Lipzen A."/>
            <person name="Chen C."/>
            <person name="Yanf M."/>
            <person name="Daum C."/>
            <person name="Ng V."/>
            <person name="Clum A."/>
            <person name="Ohm R."/>
            <person name="Martin F."/>
            <person name="Silar P."/>
            <person name="Natvig D."/>
            <person name="Lalanne C."/>
            <person name="Gautier V."/>
            <person name="Ament-Velasquez S.L."/>
            <person name="Kruys A."/>
            <person name="Hutchinson M.I."/>
            <person name="Powell A.J."/>
            <person name="Barry K."/>
            <person name="Miller A.N."/>
            <person name="Grigoriev I.V."/>
            <person name="Debuchy R."/>
            <person name="Gladieux P."/>
            <person name="Thoren M.H."/>
            <person name="Johannesson H."/>
        </authorList>
    </citation>
    <scope>NUCLEOTIDE SEQUENCE</scope>
    <source>
        <strain evidence="3">CBS 731.68</strain>
    </source>
</reference>
<reference evidence="3" key="1">
    <citation type="journal article" date="2023" name="Mol. Phylogenet. Evol.">
        <title>Genome-scale phylogeny and comparative genomics of the fungal order Sordariales.</title>
        <authorList>
            <person name="Hensen N."/>
            <person name="Bonometti L."/>
            <person name="Westerberg I."/>
            <person name="Brannstrom I.O."/>
            <person name="Guillou S."/>
            <person name="Cros-Aarteil S."/>
            <person name="Calhoun S."/>
            <person name="Haridas S."/>
            <person name="Kuo A."/>
            <person name="Mondo S."/>
            <person name="Pangilinan J."/>
            <person name="Riley R."/>
            <person name="LaButti K."/>
            <person name="Andreopoulos B."/>
            <person name="Lipzen A."/>
            <person name="Chen C."/>
            <person name="Yan M."/>
            <person name="Daum C."/>
            <person name="Ng V."/>
            <person name="Clum A."/>
            <person name="Steindorff A."/>
            <person name="Ohm R.A."/>
            <person name="Martin F."/>
            <person name="Silar P."/>
            <person name="Natvig D.O."/>
            <person name="Lalanne C."/>
            <person name="Gautier V."/>
            <person name="Ament-Velasquez S.L."/>
            <person name="Kruys A."/>
            <person name="Hutchinson M.I."/>
            <person name="Powell A.J."/>
            <person name="Barry K."/>
            <person name="Miller A.N."/>
            <person name="Grigoriev I.V."/>
            <person name="Debuchy R."/>
            <person name="Gladieux P."/>
            <person name="Hiltunen Thoren M."/>
            <person name="Johannesson H."/>
        </authorList>
    </citation>
    <scope>NUCLEOTIDE SEQUENCE</scope>
    <source>
        <strain evidence="3">CBS 731.68</strain>
    </source>
</reference>
<dbReference type="GeneID" id="87829430"/>
<organism evidence="3 4">
    <name type="scientific">Parathielavia appendiculata</name>
    <dbReference type="NCBI Taxonomy" id="2587402"/>
    <lineage>
        <taxon>Eukaryota</taxon>
        <taxon>Fungi</taxon>
        <taxon>Dikarya</taxon>
        <taxon>Ascomycota</taxon>
        <taxon>Pezizomycotina</taxon>
        <taxon>Sordariomycetes</taxon>
        <taxon>Sordariomycetidae</taxon>
        <taxon>Sordariales</taxon>
        <taxon>Chaetomiaceae</taxon>
        <taxon>Parathielavia</taxon>
    </lineage>
</organism>
<keyword evidence="2" id="KW-0732">Signal</keyword>
<gene>
    <name evidence="3" type="ORF">N657DRAFT_643986</name>
</gene>
<protein>
    <submittedName>
        <fullName evidence="3">Uncharacterized protein</fullName>
    </submittedName>
</protein>
<feature type="signal peptide" evidence="2">
    <location>
        <begin position="1"/>
        <end position="24"/>
    </location>
</feature>
<evidence type="ECO:0000313" key="3">
    <source>
        <dbReference type="EMBL" id="KAK4125157.1"/>
    </source>
</evidence>
<keyword evidence="1" id="KW-0812">Transmembrane</keyword>
<sequence length="154" mass="17491">MAIAGLSLGYLLFTLLHFAQFVLAVTVCALYGIDLDRARKGNVHADGRWVYAEVVGGLSALTSILYCIPSILRFALVWAWNLVLFILWIALFGVFGKMYINEDAKGNGDIQRMRNAVWVVLTSALLWLVGVLAHFIYWWGHRERRSRFTSRARV</sequence>
<keyword evidence="4" id="KW-1185">Reference proteome</keyword>
<name>A0AAN6U2I6_9PEZI</name>
<evidence type="ECO:0000256" key="2">
    <source>
        <dbReference type="SAM" id="SignalP"/>
    </source>
</evidence>
<feature type="transmembrane region" description="Helical" evidence="1">
    <location>
        <begin position="75"/>
        <end position="96"/>
    </location>
</feature>
<evidence type="ECO:0000256" key="1">
    <source>
        <dbReference type="SAM" id="Phobius"/>
    </source>
</evidence>
<evidence type="ECO:0000313" key="4">
    <source>
        <dbReference type="Proteomes" id="UP001302602"/>
    </source>
</evidence>
<dbReference type="EMBL" id="MU853226">
    <property type="protein sequence ID" value="KAK4125157.1"/>
    <property type="molecule type" value="Genomic_DNA"/>
</dbReference>
<keyword evidence="1" id="KW-0472">Membrane</keyword>
<feature type="transmembrane region" description="Helical" evidence="1">
    <location>
        <begin position="116"/>
        <end position="139"/>
    </location>
</feature>
<keyword evidence="1" id="KW-1133">Transmembrane helix</keyword>
<dbReference type="RefSeq" id="XP_062648928.1">
    <property type="nucleotide sequence ID" value="XM_062792661.1"/>
</dbReference>
<proteinExistence type="predicted"/>
<feature type="transmembrane region" description="Helical" evidence="1">
    <location>
        <begin position="48"/>
        <end position="68"/>
    </location>
</feature>
<comment type="caution">
    <text evidence="3">The sequence shown here is derived from an EMBL/GenBank/DDBJ whole genome shotgun (WGS) entry which is preliminary data.</text>
</comment>
<dbReference type="Proteomes" id="UP001302602">
    <property type="component" value="Unassembled WGS sequence"/>
</dbReference>
<dbReference type="AlphaFoldDB" id="A0AAN6U2I6"/>
<feature type="chain" id="PRO_5042933876" evidence="2">
    <location>
        <begin position="25"/>
        <end position="154"/>
    </location>
</feature>
<dbReference type="PANTHER" id="PTHR42083">
    <property type="entry name" value="MARVEL DOMAIN-CONTAINING PROTEIN"/>
    <property type="match status" value="1"/>
</dbReference>